<dbReference type="InterPro" id="IPR046689">
    <property type="entry name" value="DUF6559"/>
</dbReference>
<dbReference type="Proteomes" id="UP000202259">
    <property type="component" value="Chromosome"/>
</dbReference>
<dbReference type="Pfam" id="PF20196">
    <property type="entry name" value="DUF6559"/>
    <property type="match status" value="1"/>
</dbReference>
<dbReference type="OrthoDB" id="6227517at2"/>
<name>A0A222GB63_9GAMM</name>
<organism evidence="1 2">
    <name type="scientific">Cognaticolwellia beringensis</name>
    <dbReference type="NCBI Taxonomy" id="1967665"/>
    <lineage>
        <taxon>Bacteria</taxon>
        <taxon>Pseudomonadati</taxon>
        <taxon>Pseudomonadota</taxon>
        <taxon>Gammaproteobacteria</taxon>
        <taxon>Alteromonadales</taxon>
        <taxon>Colwelliaceae</taxon>
        <taxon>Cognaticolwellia</taxon>
    </lineage>
</organism>
<accession>A0A222GB63</accession>
<dbReference type="KEGG" id="cber:B5D82_16025"/>
<keyword evidence="2" id="KW-1185">Reference proteome</keyword>
<protein>
    <submittedName>
        <fullName evidence="1">Uncharacterized protein</fullName>
    </submittedName>
</protein>
<proteinExistence type="predicted"/>
<dbReference type="EMBL" id="CP020465">
    <property type="protein sequence ID" value="ASP49138.1"/>
    <property type="molecule type" value="Genomic_DNA"/>
</dbReference>
<evidence type="ECO:0000313" key="2">
    <source>
        <dbReference type="Proteomes" id="UP000202259"/>
    </source>
</evidence>
<evidence type="ECO:0000313" key="1">
    <source>
        <dbReference type="EMBL" id="ASP49138.1"/>
    </source>
</evidence>
<gene>
    <name evidence="1" type="ORF">B5D82_16025</name>
</gene>
<reference evidence="1 2" key="1">
    <citation type="submission" date="2017-08" db="EMBL/GenBank/DDBJ databases">
        <title>Complete genome of Colwellia sp. NB097-1, a psychrophile bacterium ioslated from Bering Sea.</title>
        <authorList>
            <person name="Chen X."/>
        </authorList>
    </citation>
    <scope>NUCLEOTIDE SEQUENCE [LARGE SCALE GENOMIC DNA]</scope>
    <source>
        <strain evidence="1 2">NB097-1</strain>
    </source>
</reference>
<sequence length="103" mass="12244">MFKSHAIKKYGSKLMPVLVNRYGAKKHYSPSEVRTTVYHNNFNPTYLPLAYLLCLEQSDLKNVLFSEYPELDIEQYKKEISAYIVRKKYSEYFQRLSLSLNHN</sequence>
<dbReference type="AlphaFoldDB" id="A0A222GB63"/>